<name>A0A381WMK2_9ZZZZ</name>
<accession>A0A381WMK2</accession>
<organism evidence="1">
    <name type="scientific">marine metagenome</name>
    <dbReference type="NCBI Taxonomy" id="408172"/>
    <lineage>
        <taxon>unclassified sequences</taxon>
        <taxon>metagenomes</taxon>
        <taxon>ecological metagenomes</taxon>
    </lineage>
</organism>
<dbReference type="Gene3D" id="3.90.320.10">
    <property type="match status" value="1"/>
</dbReference>
<dbReference type="InterPro" id="IPR011604">
    <property type="entry name" value="PDDEXK-like_dom_sf"/>
</dbReference>
<proteinExistence type="predicted"/>
<gene>
    <name evidence="1" type="ORF">METZ01_LOCUS106262</name>
</gene>
<dbReference type="EMBL" id="UINC01012201">
    <property type="protein sequence ID" value="SVA53408.1"/>
    <property type="molecule type" value="Genomic_DNA"/>
</dbReference>
<feature type="non-terminal residue" evidence="1">
    <location>
        <position position="1"/>
    </location>
</feature>
<feature type="non-terminal residue" evidence="1">
    <location>
        <position position="170"/>
    </location>
</feature>
<reference evidence="1" key="1">
    <citation type="submission" date="2018-05" db="EMBL/GenBank/DDBJ databases">
        <authorList>
            <person name="Lanie J.A."/>
            <person name="Ng W.-L."/>
            <person name="Kazmierczak K.M."/>
            <person name="Andrzejewski T.M."/>
            <person name="Davidsen T.M."/>
            <person name="Wayne K.J."/>
            <person name="Tettelin H."/>
            <person name="Glass J.I."/>
            <person name="Rusch D."/>
            <person name="Podicherti R."/>
            <person name="Tsui H.-C.T."/>
            <person name="Winkler M.E."/>
        </authorList>
    </citation>
    <scope>NUCLEOTIDE SEQUENCE</scope>
</reference>
<protein>
    <submittedName>
        <fullName evidence="1">Uncharacterized protein</fullName>
    </submittedName>
</protein>
<dbReference type="PANTHER" id="PTHR31340:SF3">
    <property type="entry name" value="MITOCHONDRIAL GENOME MAINTENANCE EXONUCLEASE 1"/>
    <property type="match status" value="1"/>
</dbReference>
<sequence>VALPPLETKTIDRKRFYITPEGEEYPSITTVLSIKSKQGLSEWRKKVGDDVANYVSGKAASRGTKVHHMCEDYLNNMSTKFPSKWEKHKKDFLPYCLFTQLREQALCNIDNIYAQEAGLYSDKYKVAGRVDCIAKYNGVLSAIDFKTSTKERKDDWNENYYIQGSAYAEM</sequence>
<evidence type="ECO:0000313" key="1">
    <source>
        <dbReference type="EMBL" id="SVA53408.1"/>
    </source>
</evidence>
<dbReference type="AlphaFoldDB" id="A0A381WMK2"/>
<dbReference type="PANTHER" id="PTHR31340">
    <property type="entry name" value="MITOCHONDRIAL GENOME MAINTENANCE EXONUCLEASE 1"/>
    <property type="match status" value="1"/>
</dbReference>